<dbReference type="Proteomes" id="UP000765509">
    <property type="component" value="Unassembled WGS sequence"/>
</dbReference>
<organism evidence="1 2">
    <name type="scientific">Austropuccinia psidii MF-1</name>
    <dbReference type="NCBI Taxonomy" id="1389203"/>
    <lineage>
        <taxon>Eukaryota</taxon>
        <taxon>Fungi</taxon>
        <taxon>Dikarya</taxon>
        <taxon>Basidiomycota</taxon>
        <taxon>Pucciniomycotina</taxon>
        <taxon>Pucciniomycetes</taxon>
        <taxon>Pucciniales</taxon>
        <taxon>Sphaerophragmiaceae</taxon>
        <taxon>Austropuccinia</taxon>
    </lineage>
</organism>
<comment type="caution">
    <text evidence="1">The sequence shown here is derived from an EMBL/GenBank/DDBJ whole genome shotgun (WGS) entry which is preliminary data.</text>
</comment>
<dbReference type="AlphaFoldDB" id="A0A9Q3GNH8"/>
<evidence type="ECO:0000313" key="2">
    <source>
        <dbReference type="Proteomes" id="UP000765509"/>
    </source>
</evidence>
<reference evidence="1" key="1">
    <citation type="submission" date="2021-03" db="EMBL/GenBank/DDBJ databases">
        <title>Draft genome sequence of rust myrtle Austropuccinia psidii MF-1, a brazilian biotype.</title>
        <authorList>
            <person name="Quecine M.C."/>
            <person name="Pachon D.M.R."/>
            <person name="Bonatelli M.L."/>
            <person name="Correr F.H."/>
            <person name="Franceschini L.M."/>
            <person name="Leite T.F."/>
            <person name="Margarido G.R.A."/>
            <person name="Almeida C.A."/>
            <person name="Ferrarezi J.A."/>
            <person name="Labate C.A."/>
        </authorList>
    </citation>
    <scope>NUCLEOTIDE SEQUENCE</scope>
    <source>
        <strain evidence="1">MF-1</strain>
    </source>
</reference>
<proteinExistence type="predicted"/>
<dbReference type="EMBL" id="AVOT02003395">
    <property type="protein sequence ID" value="MBW0473379.1"/>
    <property type="molecule type" value="Genomic_DNA"/>
</dbReference>
<protein>
    <submittedName>
        <fullName evidence="1">Uncharacterized protein</fullName>
    </submittedName>
</protein>
<accession>A0A9Q3GNH8</accession>
<dbReference type="OrthoDB" id="4360000at2759"/>
<keyword evidence="2" id="KW-1185">Reference proteome</keyword>
<gene>
    <name evidence="1" type="ORF">O181_013094</name>
</gene>
<name>A0A9Q3GNH8_9BASI</name>
<sequence>MTLTGRKRVEPLLPVDHLKKNLLAIPSTAENSIICGREHVIQLLYAYLRLKSIINRGMTRHTWNQTSKKGIEWKNAVELKLTEEFSRQHPVFPVSLVKPYFQTGVDKLSARNKNPPPQDIVEVEDSPGLLKKIIKSRKIRLNCKDQRGY</sequence>
<evidence type="ECO:0000313" key="1">
    <source>
        <dbReference type="EMBL" id="MBW0473379.1"/>
    </source>
</evidence>